<comment type="caution">
    <text evidence="2">The sequence shown here is derived from an EMBL/GenBank/DDBJ whole genome shotgun (WGS) entry which is preliminary data.</text>
</comment>
<feature type="region of interest" description="Disordered" evidence="1">
    <location>
        <begin position="30"/>
        <end position="69"/>
    </location>
</feature>
<evidence type="ECO:0000313" key="2">
    <source>
        <dbReference type="EMBL" id="KAK2105989.1"/>
    </source>
</evidence>
<feature type="compositionally biased region" description="Basic and acidic residues" evidence="1">
    <location>
        <begin position="30"/>
        <end position="53"/>
    </location>
</feature>
<organism evidence="2 3">
    <name type="scientific">Saguinus oedipus</name>
    <name type="common">Cotton-top tamarin</name>
    <name type="synonym">Oedipomidas oedipus</name>
    <dbReference type="NCBI Taxonomy" id="9490"/>
    <lineage>
        <taxon>Eukaryota</taxon>
        <taxon>Metazoa</taxon>
        <taxon>Chordata</taxon>
        <taxon>Craniata</taxon>
        <taxon>Vertebrata</taxon>
        <taxon>Euteleostomi</taxon>
        <taxon>Mammalia</taxon>
        <taxon>Eutheria</taxon>
        <taxon>Euarchontoglires</taxon>
        <taxon>Primates</taxon>
        <taxon>Haplorrhini</taxon>
        <taxon>Platyrrhini</taxon>
        <taxon>Cebidae</taxon>
        <taxon>Callitrichinae</taxon>
        <taxon>Saguinus</taxon>
    </lineage>
</organism>
<proteinExistence type="predicted"/>
<gene>
    <name evidence="2" type="ORF">P7K49_015503</name>
</gene>
<sequence>MTRQYNINVYAPTLLIFKEHINKPADVIQKEAKDKTQDSHQHKGVPDGDEKVLRDRKKTNVSGRIEKRR</sequence>
<name>A0ABQ9V9G0_SAGOE</name>
<dbReference type="Proteomes" id="UP001266305">
    <property type="component" value="Unassembled WGS sequence"/>
</dbReference>
<protein>
    <submittedName>
        <fullName evidence="2">Uncharacterized protein</fullName>
    </submittedName>
</protein>
<evidence type="ECO:0000256" key="1">
    <source>
        <dbReference type="SAM" id="MobiDB-lite"/>
    </source>
</evidence>
<reference evidence="2 3" key="1">
    <citation type="submission" date="2023-05" db="EMBL/GenBank/DDBJ databases">
        <title>B98-5 Cell Line De Novo Hybrid Assembly: An Optical Mapping Approach.</title>
        <authorList>
            <person name="Kananen K."/>
            <person name="Auerbach J.A."/>
            <person name="Kautto E."/>
            <person name="Blachly J.S."/>
        </authorList>
    </citation>
    <scope>NUCLEOTIDE SEQUENCE [LARGE SCALE GENOMIC DNA]</scope>
    <source>
        <strain evidence="2">B95-8</strain>
        <tissue evidence="2">Cell line</tissue>
    </source>
</reference>
<evidence type="ECO:0000313" key="3">
    <source>
        <dbReference type="Proteomes" id="UP001266305"/>
    </source>
</evidence>
<accession>A0ABQ9V9G0</accession>
<keyword evidence="3" id="KW-1185">Reference proteome</keyword>
<dbReference type="EMBL" id="JASSZA010000007">
    <property type="protein sequence ID" value="KAK2105989.1"/>
    <property type="molecule type" value="Genomic_DNA"/>
</dbReference>